<accession>A0A3N0XEI0</accession>
<evidence type="ECO:0000256" key="5">
    <source>
        <dbReference type="ARBA" id="ARBA00022729"/>
    </source>
</evidence>
<evidence type="ECO:0000313" key="8">
    <source>
        <dbReference type="EMBL" id="ROI15797.1"/>
    </source>
</evidence>
<dbReference type="GO" id="GO:0005125">
    <property type="term" value="F:cytokine activity"/>
    <property type="evidence" value="ECO:0007669"/>
    <property type="project" value="UniProtKB-KW"/>
</dbReference>
<dbReference type="SUPFAM" id="SSF47266">
    <property type="entry name" value="4-helical cytokines"/>
    <property type="match status" value="1"/>
</dbReference>
<dbReference type="GO" id="GO:0043330">
    <property type="term" value="P:response to exogenous dsRNA"/>
    <property type="evidence" value="ECO:0007669"/>
    <property type="project" value="TreeGrafter"/>
</dbReference>
<dbReference type="Proteomes" id="UP000281406">
    <property type="component" value="Unassembled WGS sequence"/>
</dbReference>
<keyword evidence="5" id="KW-0732">Signal</keyword>
<comment type="caution">
    <text evidence="8">The sequence shown here is derived from an EMBL/GenBank/DDBJ whole genome shotgun (WGS) entry which is preliminary data.</text>
</comment>
<evidence type="ECO:0000313" key="9">
    <source>
        <dbReference type="Proteomes" id="UP000281406"/>
    </source>
</evidence>
<evidence type="ECO:0000256" key="7">
    <source>
        <dbReference type="ARBA" id="ARBA00023157"/>
    </source>
</evidence>
<name>A0A3N0XEI0_ANAGA</name>
<proteinExistence type="inferred from homology"/>
<sequence>MEHLDRQAKSNSVPVTSSELETLVKNFKLLDNFLTQQSQCSACEWLGRYRMISSESLSLLKEMGGKYPEDTKVSFPGRLYNMIDNAKVEDQVKFLVLTLDHIIRLMDAREHMNSVQWNLQTVEHFLTVLNRQSSDLKECVGRYHQPSHKEIYEIKINRHFKILKKILKKKEFSAKAWEQIRRAVKHHLQRMDIIASIANRR</sequence>
<reference evidence="8 9" key="1">
    <citation type="submission" date="2018-10" db="EMBL/GenBank/DDBJ databases">
        <title>Genome assembly for a Yunnan-Guizhou Plateau 3E fish, Anabarilius grahami (Regan), and its evolutionary and genetic applications.</title>
        <authorList>
            <person name="Jiang W."/>
        </authorList>
    </citation>
    <scope>NUCLEOTIDE SEQUENCE [LARGE SCALE GENOMIC DNA]</scope>
    <source>
        <strain evidence="8">AG-KIZ</strain>
        <tissue evidence="8">Muscle</tissue>
    </source>
</reference>
<dbReference type="Pfam" id="PF00143">
    <property type="entry name" value="Interferon"/>
    <property type="match status" value="1"/>
</dbReference>
<keyword evidence="4" id="KW-0964">Secreted</keyword>
<dbReference type="GO" id="GO:0051607">
    <property type="term" value="P:defense response to virus"/>
    <property type="evidence" value="ECO:0007669"/>
    <property type="project" value="UniProtKB-KW"/>
</dbReference>
<evidence type="ECO:0000256" key="1">
    <source>
        <dbReference type="ARBA" id="ARBA00004613"/>
    </source>
</evidence>
<dbReference type="PANTHER" id="PTHR11691">
    <property type="entry name" value="TYPE I INTERFERON"/>
    <property type="match status" value="1"/>
</dbReference>
<dbReference type="AlphaFoldDB" id="A0A3N0XEI0"/>
<keyword evidence="9" id="KW-1185">Reference proteome</keyword>
<dbReference type="GO" id="GO:0005615">
    <property type="term" value="C:extracellular space"/>
    <property type="evidence" value="ECO:0007669"/>
    <property type="project" value="UniProtKB-KW"/>
</dbReference>
<dbReference type="SMR" id="A0A3N0XEI0"/>
<keyword evidence="6" id="KW-0051">Antiviral defense</keyword>
<dbReference type="EMBL" id="RJVU01078493">
    <property type="protein sequence ID" value="ROI15797.1"/>
    <property type="molecule type" value="Genomic_DNA"/>
</dbReference>
<evidence type="ECO:0000256" key="2">
    <source>
        <dbReference type="ARBA" id="ARBA00011033"/>
    </source>
</evidence>
<dbReference type="FunFam" id="1.20.1250.10:FF:000030">
    <property type="entry name" value="Type I interferon"/>
    <property type="match status" value="1"/>
</dbReference>
<dbReference type="PANTHER" id="PTHR11691:SF73">
    <property type="entry name" value="INTERFERON BETA"/>
    <property type="match status" value="1"/>
</dbReference>
<protein>
    <submittedName>
        <fullName evidence="8">Interferon a3</fullName>
    </submittedName>
</protein>
<dbReference type="GO" id="GO:0005126">
    <property type="term" value="F:cytokine receptor binding"/>
    <property type="evidence" value="ECO:0007669"/>
    <property type="project" value="InterPro"/>
</dbReference>
<evidence type="ECO:0000256" key="4">
    <source>
        <dbReference type="ARBA" id="ARBA00022525"/>
    </source>
</evidence>
<dbReference type="GO" id="GO:0006955">
    <property type="term" value="P:immune response"/>
    <property type="evidence" value="ECO:0007669"/>
    <property type="project" value="UniProtKB-ARBA"/>
</dbReference>
<dbReference type="Gene3D" id="1.20.1250.10">
    <property type="match status" value="1"/>
</dbReference>
<dbReference type="OrthoDB" id="8924072at2759"/>
<organism evidence="8 9">
    <name type="scientific">Anabarilius grahami</name>
    <name type="common">Kanglang fish</name>
    <name type="synonym">Barilius grahami</name>
    <dbReference type="NCBI Taxonomy" id="495550"/>
    <lineage>
        <taxon>Eukaryota</taxon>
        <taxon>Metazoa</taxon>
        <taxon>Chordata</taxon>
        <taxon>Craniata</taxon>
        <taxon>Vertebrata</taxon>
        <taxon>Euteleostomi</taxon>
        <taxon>Actinopterygii</taxon>
        <taxon>Neopterygii</taxon>
        <taxon>Teleostei</taxon>
        <taxon>Ostariophysi</taxon>
        <taxon>Cypriniformes</taxon>
        <taxon>Xenocyprididae</taxon>
        <taxon>Xenocypridinae</taxon>
        <taxon>Xenocypridinae incertae sedis</taxon>
        <taxon>Anabarilius</taxon>
    </lineage>
</organism>
<dbReference type="InterPro" id="IPR000471">
    <property type="entry name" value="Interferon_alpha/beta/delta"/>
</dbReference>
<dbReference type="InterPro" id="IPR009079">
    <property type="entry name" value="4_helix_cytokine-like_core"/>
</dbReference>
<gene>
    <name evidence="8" type="ORF">DPX16_16226</name>
</gene>
<keyword evidence="3" id="KW-0202">Cytokine</keyword>
<comment type="similarity">
    <text evidence="2">Belongs to the alpha/beta interferon family.</text>
</comment>
<evidence type="ECO:0000256" key="3">
    <source>
        <dbReference type="ARBA" id="ARBA00022514"/>
    </source>
</evidence>
<comment type="subcellular location">
    <subcellularLocation>
        <location evidence="1">Secreted</location>
    </subcellularLocation>
</comment>
<evidence type="ECO:0000256" key="6">
    <source>
        <dbReference type="ARBA" id="ARBA00023118"/>
    </source>
</evidence>
<keyword evidence="7" id="KW-1015">Disulfide bond</keyword>